<evidence type="ECO:0000313" key="1">
    <source>
        <dbReference type="EMBL" id="EPQ54950.1"/>
    </source>
</evidence>
<name>S7RKQ2_GLOTA</name>
<dbReference type="AlphaFoldDB" id="S7RKQ2"/>
<gene>
    <name evidence="1" type="ORF">GLOTRDRAFT_106493</name>
</gene>
<dbReference type="OrthoDB" id="3232239at2759"/>
<dbReference type="EMBL" id="KB469303">
    <property type="protein sequence ID" value="EPQ54950.1"/>
    <property type="molecule type" value="Genomic_DNA"/>
</dbReference>
<evidence type="ECO:0008006" key="3">
    <source>
        <dbReference type="Google" id="ProtNLM"/>
    </source>
</evidence>
<proteinExistence type="predicted"/>
<dbReference type="RefSeq" id="XP_007867156.1">
    <property type="nucleotide sequence ID" value="XM_007868965.1"/>
</dbReference>
<dbReference type="GeneID" id="19298785"/>
<reference evidence="1 2" key="1">
    <citation type="journal article" date="2012" name="Science">
        <title>The Paleozoic origin of enzymatic lignin decomposition reconstructed from 31 fungal genomes.</title>
        <authorList>
            <person name="Floudas D."/>
            <person name="Binder M."/>
            <person name="Riley R."/>
            <person name="Barry K."/>
            <person name="Blanchette R.A."/>
            <person name="Henrissat B."/>
            <person name="Martinez A.T."/>
            <person name="Otillar R."/>
            <person name="Spatafora J.W."/>
            <person name="Yadav J.S."/>
            <person name="Aerts A."/>
            <person name="Benoit I."/>
            <person name="Boyd A."/>
            <person name="Carlson A."/>
            <person name="Copeland A."/>
            <person name="Coutinho P.M."/>
            <person name="de Vries R.P."/>
            <person name="Ferreira P."/>
            <person name="Findley K."/>
            <person name="Foster B."/>
            <person name="Gaskell J."/>
            <person name="Glotzer D."/>
            <person name="Gorecki P."/>
            <person name="Heitman J."/>
            <person name="Hesse C."/>
            <person name="Hori C."/>
            <person name="Igarashi K."/>
            <person name="Jurgens J.A."/>
            <person name="Kallen N."/>
            <person name="Kersten P."/>
            <person name="Kohler A."/>
            <person name="Kuees U."/>
            <person name="Kumar T.K.A."/>
            <person name="Kuo A."/>
            <person name="LaButti K."/>
            <person name="Larrondo L.F."/>
            <person name="Lindquist E."/>
            <person name="Ling A."/>
            <person name="Lombard V."/>
            <person name="Lucas S."/>
            <person name="Lundell T."/>
            <person name="Martin R."/>
            <person name="McLaughlin D.J."/>
            <person name="Morgenstern I."/>
            <person name="Morin E."/>
            <person name="Murat C."/>
            <person name="Nagy L.G."/>
            <person name="Nolan M."/>
            <person name="Ohm R.A."/>
            <person name="Patyshakuliyeva A."/>
            <person name="Rokas A."/>
            <person name="Ruiz-Duenas F.J."/>
            <person name="Sabat G."/>
            <person name="Salamov A."/>
            <person name="Samejima M."/>
            <person name="Schmutz J."/>
            <person name="Slot J.C."/>
            <person name="St John F."/>
            <person name="Stenlid J."/>
            <person name="Sun H."/>
            <person name="Sun S."/>
            <person name="Syed K."/>
            <person name="Tsang A."/>
            <person name="Wiebenga A."/>
            <person name="Young D."/>
            <person name="Pisabarro A."/>
            <person name="Eastwood D.C."/>
            <person name="Martin F."/>
            <person name="Cullen D."/>
            <person name="Grigoriev I.V."/>
            <person name="Hibbett D.S."/>
        </authorList>
    </citation>
    <scope>NUCLEOTIDE SEQUENCE [LARGE SCALE GENOMIC DNA]</scope>
    <source>
        <strain evidence="1 2">ATCC 11539</strain>
    </source>
</reference>
<dbReference type="InterPro" id="IPR032675">
    <property type="entry name" value="LRR_dom_sf"/>
</dbReference>
<evidence type="ECO:0000313" key="2">
    <source>
        <dbReference type="Proteomes" id="UP000030669"/>
    </source>
</evidence>
<dbReference type="HOGENOM" id="CLU_719717_0_0_1"/>
<dbReference type="Proteomes" id="UP000030669">
    <property type="component" value="Unassembled WGS sequence"/>
</dbReference>
<dbReference type="Gene3D" id="3.80.10.10">
    <property type="entry name" value="Ribonuclease Inhibitor"/>
    <property type="match status" value="1"/>
</dbReference>
<sequence length="384" mass="43487">MPNMICKLDVPPRFCSKIPVELYQFLVECLATPVPHQTTLARLCRVNKAFRAEAERVLYRNVRCLSAESVSSFCRSVEKTKDRLSSKVKSIHLTTTAKFRNAHGLDNILEVLERLTGLREVSWDDSEFHHLDYAQNLPGPLHVLIQCCPTLDLHSLTCNFLVDRRIFTFLQSQPNLHEFQCRSYLSWNPYEQGCLPDGFLANLTTLHAPASFVAMLRGATLNIATLALSASMDNDIEERALLNMLGALCPSLINLRLYGNWQCSMLQVMEIVAERVLGLKTWVFQGLDPEKPKISELWGIVTRFRSLETLVMPPFTWSQAFCMHVTDGLVTSCPTLNRVAYYDLNKRSCCFVRCEPAARLKVSEEDNFALEPSLFDSMQPASSG</sequence>
<dbReference type="KEGG" id="gtr:GLOTRDRAFT_106493"/>
<accession>S7RKQ2</accession>
<keyword evidence="2" id="KW-1185">Reference proteome</keyword>
<dbReference type="SUPFAM" id="SSF52047">
    <property type="entry name" value="RNI-like"/>
    <property type="match status" value="1"/>
</dbReference>
<protein>
    <recommendedName>
        <fullName evidence="3">F-box domain-containing protein</fullName>
    </recommendedName>
</protein>
<organism evidence="1 2">
    <name type="scientific">Gloeophyllum trabeum (strain ATCC 11539 / FP-39264 / Madison 617)</name>
    <name type="common">Brown rot fungus</name>
    <dbReference type="NCBI Taxonomy" id="670483"/>
    <lineage>
        <taxon>Eukaryota</taxon>
        <taxon>Fungi</taxon>
        <taxon>Dikarya</taxon>
        <taxon>Basidiomycota</taxon>
        <taxon>Agaricomycotina</taxon>
        <taxon>Agaricomycetes</taxon>
        <taxon>Gloeophyllales</taxon>
        <taxon>Gloeophyllaceae</taxon>
        <taxon>Gloeophyllum</taxon>
    </lineage>
</organism>